<dbReference type="Proteomes" id="UP000570514">
    <property type="component" value="Unassembled WGS sequence"/>
</dbReference>
<sequence length="101" mass="11586">MPHMLTPLTLSDAKRMLQTDEDKATSLGIVHNIAVVDAGEALIAFAPRRRAHWEYRPCHRQDENSPHVRQDEIQHTIKTISFNDINKNINLMHDYKSSGAR</sequence>
<evidence type="ECO:0000313" key="2">
    <source>
        <dbReference type="Proteomes" id="UP000570514"/>
    </source>
</evidence>
<keyword evidence="2" id="KW-1185">Reference proteome</keyword>
<dbReference type="EMBL" id="JAASRM010000001">
    <property type="protein sequence ID" value="NIK87580.1"/>
    <property type="molecule type" value="Genomic_DNA"/>
</dbReference>
<comment type="caution">
    <text evidence="1">The sequence shown here is derived from an EMBL/GenBank/DDBJ whole genome shotgun (WGS) entry which is preliminary data.</text>
</comment>
<reference evidence="1 2" key="1">
    <citation type="submission" date="2020-03" db="EMBL/GenBank/DDBJ databases">
        <title>Genomic Encyclopedia of Type Strains, Phase IV (KMG-IV): sequencing the most valuable type-strain genomes for metagenomic binning, comparative biology and taxonomic classification.</title>
        <authorList>
            <person name="Goeker M."/>
        </authorList>
    </citation>
    <scope>NUCLEOTIDE SEQUENCE [LARGE SCALE GENOMIC DNA]</scope>
    <source>
        <strain evidence="1 2">DSM 19867</strain>
    </source>
</reference>
<protein>
    <submittedName>
        <fullName evidence="1">Uncharacterized protein</fullName>
    </submittedName>
</protein>
<evidence type="ECO:0000313" key="1">
    <source>
        <dbReference type="EMBL" id="NIK87580.1"/>
    </source>
</evidence>
<gene>
    <name evidence="1" type="ORF">FHS83_000898</name>
</gene>
<organism evidence="1 2">
    <name type="scientific">Rhizomicrobium palustre</name>
    <dbReference type="NCBI Taxonomy" id="189966"/>
    <lineage>
        <taxon>Bacteria</taxon>
        <taxon>Pseudomonadati</taxon>
        <taxon>Pseudomonadota</taxon>
        <taxon>Alphaproteobacteria</taxon>
        <taxon>Micropepsales</taxon>
        <taxon>Micropepsaceae</taxon>
        <taxon>Rhizomicrobium</taxon>
    </lineage>
</organism>
<dbReference type="InterPro" id="IPR038084">
    <property type="entry name" value="PduO/GlcC-like_sf"/>
</dbReference>
<proteinExistence type="predicted"/>
<dbReference type="AlphaFoldDB" id="A0A846MX32"/>
<dbReference type="SUPFAM" id="SSF143744">
    <property type="entry name" value="GlcG-like"/>
    <property type="match status" value="1"/>
</dbReference>
<accession>A0A846MX32</accession>
<dbReference type="RefSeq" id="WP_208414223.1">
    <property type="nucleotide sequence ID" value="NZ_BAAADC010000001.1"/>
</dbReference>
<name>A0A846MX32_9PROT</name>